<evidence type="ECO:0000313" key="2">
    <source>
        <dbReference type="EMBL" id="KAF6237537.1"/>
    </source>
</evidence>
<dbReference type="Proteomes" id="UP000578531">
    <property type="component" value="Unassembled WGS sequence"/>
</dbReference>
<keyword evidence="3" id="KW-1185">Reference proteome</keyword>
<evidence type="ECO:0000256" key="1">
    <source>
        <dbReference type="SAM" id="MobiDB-lite"/>
    </source>
</evidence>
<organism evidence="2 3">
    <name type="scientific">Letharia columbiana</name>
    <dbReference type="NCBI Taxonomy" id="112416"/>
    <lineage>
        <taxon>Eukaryota</taxon>
        <taxon>Fungi</taxon>
        <taxon>Dikarya</taxon>
        <taxon>Ascomycota</taxon>
        <taxon>Pezizomycotina</taxon>
        <taxon>Lecanoromycetes</taxon>
        <taxon>OSLEUM clade</taxon>
        <taxon>Lecanoromycetidae</taxon>
        <taxon>Lecanorales</taxon>
        <taxon>Lecanorineae</taxon>
        <taxon>Parmeliaceae</taxon>
        <taxon>Letharia</taxon>
    </lineage>
</organism>
<gene>
    <name evidence="2" type="ORF">HO173_004427</name>
</gene>
<dbReference type="AlphaFoldDB" id="A0A8H6FZ92"/>
<protein>
    <submittedName>
        <fullName evidence="2">Uncharacterized protein</fullName>
    </submittedName>
</protein>
<comment type="caution">
    <text evidence="2">The sequence shown here is derived from an EMBL/GenBank/DDBJ whole genome shotgun (WGS) entry which is preliminary data.</text>
</comment>
<feature type="region of interest" description="Disordered" evidence="1">
    <location>
        <begin position="1"/>
        <end position="62"/>
    </location>
</feature>
<feature type="compositionally biased region" description="Polar residues" evidence="1">
    <location>
        <begin position="7"/>
        <end position="24"/>
    </location>
</feature>
<dbReference type="RefSeq" id="XP_037166861.1">
    <property type="nucleotide sequence ID" value="XM_037306351.1"/>
</dbReference>
<feature type="compositionally biased region" description="Polar residues" evidence="1">
    <location>
        <begin position="33"/>
        <end position="62"/>
    </location>
</feature>
<sequence>MPALRQANWNVSDGDLQSSTTNYAQAGRDQVYENPSSPTESPRHSVSSLPYPFDSQSSLENDNGSHAWRRSLIARIIDTFQLSKSYLPGHVKGDVDQIIHSHTGNLDGFAITLCYTSRMNLLLSNMSWRNLINGISEMVIRSG</sequence>
<dbReference type="GeneID" id="59286092"/>
<accession>A0A8H6FZ92</accession>
<dbReference type="EMBL" id="JACCJC010000014">
    <property type="protein sequence ID" value="KAF6237537.1"/>
    <property type="molecule type" value="Genomic_DNA"/>
</dbReference>
<proteinExistence type="predicted"/>
<name>A0A8H6FZ92_9LECA</name>
<evidence type="ECO:0000313" key="3">
    <source>
        <dbReference type="Proteomes" id="UP000578531"/>
    </source>
</evidence>
<reference evidence="2 3" key="1">
    <citation type="journal article" date="2020" name="Genomics">
        <title>Complete, high-quality genomes from long-read metagenomic sequencing of two wolf lichen thalli reveals enigmatic genome architecture.</title>
        <authorList>
            <person name="McKenzie S.K."/>
            <person name="Walston R.F."/>
            <person name="Allen J.L."/>
        </authorList>
    </citation>
    <scope>NUCLEOTIDE SEQUENCE [LARGE SCALE GENOMIC DNA]</scope>
    <source>
        <strain evidence="2">WasteWater2</strain>
    </source>
</reference>